<protein>
    <submittedName>
        <fullName evidence="1">Uncharacterized protein</fullName>
    </submittedName>
</protein>
<evidence type="ECO:0000313" key="1">
    <source>
        <dbReference type="EMBL" id="OCF60977.1"/>
    </source>
</evidence>
<reference evidence="1 2" key="1">
    <citation type="submission" date="2013-07" db="EMBL/GenBank/DDBJ databases">
        <title>The Genome Sequence of Kwoniella mangroviensis CBS10435.</title>
        <authorList>
            <consortium name="The Broad Institute Genome Sequencing Platform"/>
            <person name="Cuomo C."/>
            <person name="Litvintseva A."/>
            <person name="Chen Y."/>
            <person name="Heitman J."/>
            <person name="Sun S."/>
            <person name="Springer D."/>
            <person name="Dromer F."/>
            <person name="Young S.K."/>
            <person name="Zeng Q."/>
            <person name="Gargeya S."/>
            <person name="Fitzgerald M."/>
            <person name="Abouelleil A."/>
            <person name="Alvarado L."/>
            <person name="Berlin A.M."/>
            <person name="Chapman S.B."/>
            <person name="Dewar J."/>
            <person name="Goldberg J."/>
            <person name="Griggs A."/>
            <person name="Gujja S."/>
            <person name="Hansen M."/>
            <person name="Howarth C."/>
            <person name="Imamovic A."/>
            <person name="Larimer J."/>
            <person name="McCowan C."/>
            <person name="Murphy C."/>
            <person name="Pearson M."/>
            <person name="Priest M."/>
            <person name="Roberts A."/>
            <person name="Saif S."/>
            <person name="Shea T."/>
            <person name="Sykes S."/>
            <person name="Wortman J."/>
            <person name="Nusbaum C."/>
            <person name="Birren B."/>
        </authorList>
    </citation>
    <scope>NUCLEOTIDE SEQUENCE [LARGE SCALE GENOMIC DNA]</scope>
    <source>
        <strain evidence="1 2">CBS 10435</strain>
    </source>
</reference>
<name>A0A1B9IZL8_9TREE</name>
<dbReference type="OrthoDB" id="2564041at2759"/>
<keyword evidence="2" id="KW-1185">Reference proteome</keyword>
<gene>
    <name evidence="1" type="ORF">L486_00621</name>
</gene>
<reference evidence="2" key="2">
    <citation type="submission" date="2013-12" db="EMBL/GenBank/DDBJ databases">
        <title>Evolution of pathogenesis and genome organization in the Tremellales.</title>
        <authorList>
            <person name="Cuomo C."/>
            <person name="Litvintseva A."/>
            <person name="Heitman J."/>
            <person name="Chen Y."/>
            <person name="Sun S."/>
            <person name="Springer D."/>
            <person name="Dromer F."/>
            <person name="Young S."/>
            <person name="Zeng Q."/>
            <person name="Chapman S."/>
            <person name="Gujja S."/>
            <person name="Saif S."/>
            <person name="Birren B."/>
        </authorList>
    </citation>
    <scope>NUCLEOTIDE SEQUENCE [LARGE SCALE GENOMIC DNA]</scope>
    <source>
        <strain evidence="2">CBS 10435</strain>
    </source>
</reference>
<sequence>MKPSVTPDLSEPTLSTLLSQSQSQQILFRVHTPTSHSPLIWTGELSTSGFSSPNIHLGSLTPKSYTPFLTYSSSTGRRLISSTTYEINPGVYLRHTVVDHVSNKPKQSCIPTLPTIEETKEGVWPDEKTPWISSSDNLFWTIWDIARRLAVPQGGFGWVGGVQLAIVRHPKSTYHQMHMDHINQISKEDLIDGRSQNERNQDEKFISAPREVWLRPTNVLSPPVYPGEMSLALKESYKVSRKMASQSGEILFFGRIWADNVLRNLEWTCEETPFPLPAHLFLPTYDPTDRSKRWIDHLIWNPRNEDYLIAYEKVMNRRRQECGKRGEWVNTHLSVSPERKLDKVPF</sequence>
<organism evidence="1 2">
    <name type="scientific">Kwoniella mangroviensis CBS 10435</name>
    <dbReference type="NCBI Taxonomy" id="1331196"/>
    <lineage>
        <taxon>Eukaryota</taxon>
        <taxon>Fungi</taxon>
        <taxon>Dikarya</taxon>
        <taxon>Basidiomycota</taxon>
        <taxon>Agaricomycotina</taxon>
        <taxon>Tremellomycetes</taxon>
        <taxon>Tremellales</taxon>
        <taxon>Cryptococcaceae</taxon>
        <taxon>Kwoniella</taxon>
    </lineage>
</organism>
<dbReference type="Proteomes" id="UP000092583">
    <property type="component" value="Unassembled WGS sequence"/>
</dbReference>
<proteinExistence type="predicted"/>
<dbReference type="AlphaFoldDB" id="A0A1B9IZL8"/>
<evidence type="ECO:0000313" key="2">
    <source>
        <dbReference type="Proteomes" id="UP000092583"/>
    </source>
</evidence>
<dbReference type="EMBL" id="KI669459">
    <property type="protein sequence ID" value="OCF60977.1"/>
    <property type="molecule type" value="Genomic_DNA"/>
</dbReference>
<accession>A0A1B9IZL8</accession>